<organism evidence="2 3">
    <name type="scientific">Meloidogyne enterolobii</name>
    <name type="common">Root-knot nematode worm</name>
    <name type="synonym">Meloidogyne mayaguensis</name>
    <dbReference type="NCBI Taxonomy" id="390850"/>
    <lineage>
        <taxon>Eukaryota</taxon>
        <taxon>Metazoa</taxon>
        <taxon>Ecdysozoa</taxon>
        <taxon>Nematoda</taxon>
        <taxon>Chromadorea</taxon>
        <taxon>Rhabditida</taxon>
        <taxon>Tylenchina</taxon>
        <taxon>Tylenchomorpha</taxon>
        <taxon>Tylenchoidea</taxon>
        <taxon>Meloidogynidae</taxon>
        <taxon>Meloidogyninae</taxon>
        <taxon>Meloidogyne</taxon>
    </lineage>
</organism>
<dbReference type="AlphaFoldDB" id="A0A6V7TZR6"/>
<dbReference type="Proteomes" id="UP000580250">
    <property type="component" value="Unassembled WGS sequence"/>
</dbReference>
<evidence type="ECO:0000313" key="3">
    <source>
        <dbReference type="Proteomes" id="UP000580250"/>
    </source>
</evidence>
<keyword evidence="1" id="KW-0812">Transmembrane</keyword>
<feature type="transmembrane region" description="Helical" evidence="1">
    <location>
        <begin position="45"/>
        <end position="64"/>
    </location>
</feature>
<keyword evidence="1" id="KW-0472">Membrane</keyword>
<evidence type="ECO:0000256" key="1">
    <source>
        <dbReference type="SAM" id="Phobius"/>
    </source>
</evidence>
<accession>A0A6V7TZR6</accession>
<keyword evidence="1" id="KW-1133">Transmembrane helix</keyword>
<gene>
    <name evidence="2" type="ORF">MENT_LOCUS5857</name>
</gene>
<comment type="caution">
    <text evidence="2">The sequence shown here is derived from an EMBL/GenBank/DDBJ whole genome shotgun (WGS) entry which is preliminary data.</text>
</comment>
<evidence type="ECO:0000313" key="2">
    <source>
        <dbReference type="EMBL" id="CAD2138685.1"/>
    </source>
</evidence>
<dbReference type="EMBL" id="CAJEWN010000022">
    <property type="protein sequence ID" value="CAD2138685.1"/>
    <property type="molecule type" value="Genomic_DNA"/>
</dbReference>
<protein>
    <submittedName>
        <fullName evidence="2">Uncharacterized protein</fullName>
    </submittedName>
</protein>
<name>A0A6V7TZR6_MELEN</name>
<proteinExistence type="predicted"/>
<dbReference type="SUPFAM" id="SSF81321">
    <property type="entry name" value="Family A G protein-coupled receptor-like"/>
    <property type="match status" value="1"/>
</dbReference>
<sequence>MPITCYLLLCSVAIIPSINQFLTLLAVSLSFIYKTNDSTKENKNIFYIFMVIFYHFTPVFNPIVCILTNKPYKEAVFNRLQIHPQ</sequence>
<feature type="transmembrane region" description="Helical" evidence="1">
    <location>
        <begin position="6"/>
        <end position="33"/>
    </location>
</feature>
<reference evidence="2 3" key="1">
    <citation type="submission" date="2020-08" db="EMBL/GenBank/DDBJ databases">
        <authorList>
            <person name="Koutsovoulos G."/>
            <person name="Danchin GJ E."/>
        </authorList>
    </citation>
    <scope>NUCLEOTIDE SEQUENCE [LARGE SCALE GENOMIC DNA]</scope>
</reference>